<protein>
    <recommendedName>
        <fullName evidence="1">Antitoxin FitA-like ribbon-helix-helix domain-containing protein</fullName>
    </recommendedName>
</protein>
<dbReference type="Proteomes" id="UP000313849">
    <property type="component" value="Unassembled WGS sequence"/>
</dbReference>
<name>A0A5C5B801_9MICO</name>
<feature type="domain" description="Antitoxin FitA-like ribbon-helix-helix" evidence="1">
    <location>
        <begin position="4"/>
        <end position="34"/>
    </location>
</feature>
<dbReference type="GO" id="GO:0006355">
    <property type="term" value="P:regulation of DNA-templated transcription"/>
    <property type="evidence" value="ECO:0007669"/>
    <property type="project" value="InterPro"/>
</dbReference>
<evidence type="ECO:0000313" key="2">
    <source>
        <dbReference type="EMBL" id="TNU73030.1"/>
    </source>
</evidence>
<gene>
    <name evidence="2" type="ORF">FH969_13620</name>
</gene>
<sequence length="77" mass="8517">MSVNVTIRDVPNDVRDVLAARAARSGRSLQEYLKLQLVDLAYRPLAVEVIADLRRHAASLPPLDPQALIDDIAADRQ</sequence>
<dbReference type="InterPro" id="IPR053853">
    <property type="entry name" value="FitA-like_RHH"/>
</dbReference>
<keyword evidence="3" id="KW-1185">Reference proteome</keyword>
<evidence type="ECO:0000259" key="1">
    <source>
        <dbReference type="Pfam" id="PF22513"/>
    </source>
</evidence>
<organism evidence="2 3">
    <name type="scientific">Miniimonas arenae</name>
    <dbReference type="NCBI Taxonomy" id="676201"/>
    <lineage>
        <taxon>Bacteria</taxon>
        <taxon>Bacillati</taxon>
        <taxon>Actinomycetota</taxon>
        <taxon>Actinomycetes</taxon>
        <taxon>Micrococcales</taxon>
        <taxon>Beutenbergiaceae</taxon>
        <taxon>Miniimonas</taxon>
    </lineage>
</organism>
<dbReference type="EMBL" id="VENP01000071">
    <property type="protein sequence ID" value="TNU73030.1"/>
    <property type="molecule type" value="Genomic_DNA"/>
</dbReference>
<dbReference type="InterPro" id="IPR010985">
    <property type="entry name" value="Ribbon_hlx_hlx"/>
</dbReference>
<dbReference type="SUPFAM" id="SSF47598">
    <property type="entry name" value="Ribbon-helix-helix"/>
    <property type="match status" value="1"/>
</dbReference>
<accession>A0A5C5B801</accession>
<comment type="caution">
    <text evidence="2">The sequence shown here is derived from an EMBL/GenBank/DDBJ whole genome shotgun (WGS) entry which is preliminary data.</text>
</comment>
<proteinExistence type="predicted"/>
<dbReference type="AlphaFoldDB" id="A0A5C5B801"/>
<dbReference type="OrthoDB" id="7107936at2"/>
<evidence type="ECO:0000313" key="3">
    <source>
        <dbReference type="Proteomes" id="UP000313849"/>
    </source>
</evidence>
<reference evidence="2 3" key="1">
    <citation type="submission" date="2019-06" db="EMBL/GenBank/DDBJ databases">
        <title>Draft genome sequence of Miniimonas arenae KCTC 19750T isolated from sea sand.</title>
        <authorList>
            <person name="Park S.-J."/>
        </authorList>
    </citation>
    <scope>NUCLEOTIDE SEQUENCE [LARGE SCALE GENOMIC DNA]</scope>
    <source>
        <strain evidence="2 3">KCTC 19750</strain>
    </source>
</reference>
<dbReference type="RefSeq" id="WP_139987680.1">
    <property type="nucleotide sequence ID" value="NZ_VENP01000071.1"/>
</dbReference>
<dbReference type="Pfam" id="PF22513">
    <property type="entry name" value="FitA-like_RHH"/>
    <property type="match status" value="1"/>
</dbReference>